<gene>
    <name evidence="3" type="ORF">GCM10010960_04780</name>
</gene>
<keyword evidence="4" id="KW-1185">Reference proteome</keyword>
<sequence>MPVDFLVLSAALLAGLTGGAHCALMCGGIAASLNGHGKESALPHALALNLGRIGSYTLAGLLAGTLGAAFVGLVRIPDLALWLRSVMGLLLMLIALRMLFPRRFAFANALASPLWRLVSKAKATLPASGLWRSLGLGAIWGWLPCGLSTSVLLAAWMEASPLHSSLMMAAFGLGTLPLMTAMSYSGARLQGLLDNRRLRAGMALLVLLAGALTAAAPWLMRVPEMHGALAALGCRSLA</sequence>
<keyword evidence="1" id="KW-1133">Transmembrane helix</keyword>
<keyword evidence="1" id="KW-0812">Transmembrane</keyword>
<feature type="transmembrane region" description="Helical" evidence="1">
    <location>
        <begin position="134"/>
        <end position="154"/>
    </location>
</feature>
<reference evidence="3" key="1">
    <citation type="journal article" date="2014" name="Int. J. Syst. Evol. Microbiol.">
        <title>Complete genome sequence of Corynebacterium casei LMG S-19264T (=DSM 44701T), isolated from a smear-ripened cheese.</title>
        <authorList>
            <consortium name="US DOE Joint Genome Institute (JGI-PGF)"/>
            <person name="Walter F."/>
            <person name="Albersmeier A."/>
            <person name="Kalinowski J."/>
            <person name="Ruckert C."/>
        </authorList>
    </citation>
    <scope>NUCLEOTIDE SEQUENCE</scope>
    <source>
        <strain evidence="3">CGMCC 1.12726</strain>
    </source>
</reference>
<accession>A0A917CDT9</accession>
<feature type="transmembrane region" description="Helical" evidence="1">
    <location>
        <begin position="198"/>
        <end position="219"/>
    </location>
</feature>
<feature type="transmembrane region" description="Helical" evidence="1">
    <location>
        <begin position="53"/>
        <end position="74"/>
    </location>
</feature>
<feature type="domain" description="Urease accessory protein UreH-like transmembrane" evidence="2">
    <location>
        <begin position="10"/>
        <end position="210"/>
    </location>
</feature>
<feature type="transmembrane region" description="Helical" evidence="1">
    <location>
        <begin position="81"/>
        <end position="100"/>
    </location>
</feature>
<dbReference type="RefSeq" id="WP_188447356.1">
    <property type="nucleotide sequence ID" value="NZ_BMFO01000001.1"/>
</dbReference>
<dbReference type="AlphaFoldDB" id="A0A917CDT9"/>
<feature type="transmembrane region" description="Helical" evidence="1">
    <location>
        <begin position="166"/>
        <end position="186"/>
    </location>
</feature>
<comment type="caution">
    <text evidence="3">The sequence shown here is derived from an EMBL/GenBank/DDBJ whole genome shotgun (WGS) entry which is preliminary data.</text>
</comment>
<evidence type="ECO:0000259" key="2">
    <source>
        <dbReference type="Pfam" id="PF13386"/>
    </source>
</evidence>
<reference evidence="3" key="2">
    <citation type="submission" date="2020-09" db="EMBL/GenBank/DDBJ databases">
        <authorList>
            <person name="Sun Q."/>
            <person name="Zhou Y."/>
        </authorList>
    </citation>
    <scope>NUCLEOTIDE SEQUENCE</scope>
    <source>
        <strain evidence="3">CGMCC 1.12726</strain>
    </source>
</reference>
<evidence type="ECO:0000313" key="4">
    <source>
        <dbReference type="Proteomes" id="UP000632858"/>
    </source>
</evidence>
<proteinExistence type="predicted"/>
<evidence type="ECO:0000256" key="1">
    <source>
        <dbReference type="SAM" id="Phobius"/>
    </source>
</evidence>
<name>A0A917CDT9_9GAMM</name>
<dbReference type="InterPro" id="IPR039447">
    <property type="entry name" value="UreH-like_TM_dom"/>
</dbReference>
<dbReference type="PANTHER" id="PTHR42208">
    <property type="entry name" value="HEAVY METAL TRANSPORTER-RELATED"/>
    <property type="match status" value="1"/>
</dbReference>
<protein>
    <submittedName>
        <fullName evidence="3">Cytochrome biogenesis protein</fullName>
    </submittedName>
</protein>
<organism evidence="3 4">
    <name type="scientific">Arenimonas maotaiensis</name>
    <dbReference type="NCBI Taxonomy" id="1446479"/>
    <lineage>
        <taxon>Bacteria</taxon>
        <taxon>Pseudomonadati</taxon>
        <taxon>Pseudomonadota</taxon>
        <taxon>Gammaproteobacteria</taxon>
        <taxon>Lysobacterales</taxon>
        <taxon>Lysobacteraceae</taxon>
        <taxon>Arenimonas</taxon>
    </lineage>
</organism>
<dbReference type="PANTHER" id="PTHR42208:SF1">
    <property type="entry name" value="HEAVY METAL TRANSPORTER"/>
    <property type="match status" value="1"/>
</dbReference>
<keyword evidence="1" id="KW-0472">Membrane</keyword>
<dbReference type="EMBL" id="BMFO01000001">
    <property type="protein sequence ID" value="GGF85790.1"/>
    <property type="molecule type" value="Genomic_DNA"/>
</dbReference>
<evidence type="ECO:0000313" key="3">
    <source>
        <dbReference type="EMBL" id="GGF85790.1"/>
    </source>
</evidence>
<dbReference type="Pfam" id="PF13386">
    <property type="entry name" value="DsbD_2"/>
    <property type="match status" value="1"/>
</dbReference>
<dbReference type="Proteomes" id="UP000632858">
    <property type="component" value="Unassembled WGS sequence"/>
</dbReference>